<dbReference type="InterPro" id="IPR036770">
    <property type="entry name" value="Ankyrin_rpt-contain_sf"/>
</dbReference>
<dbReference type="PANTHER" id="PTHR46586">
    <property type="entry name" value="ANKYRIN REPEAT-CONTAINING PROTEIN"/>
    <property type="match status" value="1"/>
</dbReference>
<dbReference type="Proteomes" id="UP000198341">
    <property type="component" value="Chromosome 13"/>
</dbReference>
<dbReference type="InterPro" id="IPR052050">
    <property type="entry name" value="SecEffector_AnkRepeat"/>
</dbReference>
<keyword evidence="3" id="KW-1185">Reference proteome</keyword>
<dbReference type="RefSeq" id="XP_007509636.1">
    <property type="nucleotide sequence ID" value="XM_007509574.1"/>
</dbReference>
<reference evidence="2 3" key="1">
    <citation type="submission" date="2011-10" db="EMBL/GenBank/DDBJ databases">
        <authorList>
            <person name="Genoscope - CEA"/>
        </authorList>
    </citation>
    <scope>NUCLEOTIDE SEQUENCE [LARGE SCALE GENOMIC DNA]</scope>
    <source>
        <strain evidence="2 3">RCC 1105</strain>
    </source>
</reference>
<dbReference type="OrthoDB" id="498371at2759"/>
<dbReference type="EMBL" id="FO082266">
    <property type="protein sequence ID" value="CCO19439.1"/>
    <property type="molecule type" value="Genomic_DNA"/>
</dbReference>
<name>K8ENA7_9CHLO</name>
<proteinExistence type="predicted"/>
<dbReference type="Gene3D" id="1.25.40.20">
    <property type="entry name" value="Ankyrin repeat-containing domain"/>
    <property type="match status" value="2"/>
</dbReference>
<dbReference type="AlphaFoldDB" id="K8ENA7"/>
<dbReference type="KEGG" id="bpg:Bathy13g00520"/>
<dbReference type="SUPFAM" id="SSF48403">
    <property type="entry name" value="Ankyrin repeat"/>
    <property type="match status" value="1"/>
</dbReference>
<feature type="region of interest" description="Disordered" evidence="1">
    <location>
        <begin position="1"/>
        <end position="25"/>
    </location>
</feature>
<sequence>MERNEKKKQLSGAQKRKKKKEKEEAIERARAELERLKLGPTKVWTGLVLHHKDVFVSHVLPKLNKTDRFFFSEANSESQGVLEYAGVDVSKIGLSIHECSSISTLELMWNYMHWAEKDNDGDVADQAWFCEQVAATNKLEFLEWAREVKHCEWDEKTITVAALIGNLEMLKYCFSNECPYDEEMSCKAAAAKGHLDCVRFLFDKVKPSRDTEKEAAQQATAKGQTDIVKYLVEERKISEEVKFACAGQAAWHGHLNCLQYLVEEAKVPLDLDNWRYIAYARYHEHPECVNYLLEKGCPEPTDEEYATFAESLRALESRQENSE</sequence>
<organism evidence="2 3">
    <name type="scientific">Bathycoccus prasinos</name>
    <dbReference type="NCBI Taxonomy" id="41875"/>
    <lineage>
        <taxon>Eukaryota</taxon>
        <taxon>Viridiplantae</taxon>
        <taxon>Chlorophyta</taxon>
        <taxon>Mamiellophyceae</taxon>
        <taxon>Mamiellales</taxon>
        <taxon>Bathycoccaceae</taxon>
        <taxon>Bathycoccus</taxon>
    </lineage>
</organism>
<accession>K8ENA7</accession>
<protein>
    <submittedName>
        <fullName evidence="2">Uncharacterized protein</fullName>
    </submittedName>
</protein>
<evidence type="ECO:0000313" key="3">
    <source>
        <dbReference type="Proteomes" id="UP000198341"/>
    </source>
</evidence>
<dbReference type="PANTHER" id="PTHR46586:SF3">
    <property type="entry name" value="ANKYRIN REPEAT-CONTAINING PROTEIN"/>
    <property type="match status" value="1"/>
</dbReference>
<gene>
    <name evidence="2" type="ordered locus">Bathy13g00520</name>
</gene>
<dbReference type="InterPro" id="IPR002110">
    <property type="entry name" value="Ankyrin_rpt"/>
</dbReference>
<dbReference type="Pfam" id="PF12796">
    <property type="entry name" value="Ank_2"/>
    <property type="match status" value="1"/>
</dbReference>
<evidence type="ECO:0000313" key="2">
    <source>
        <dbReference type="EMBL" id="CCO19439.1"/>
    </source>
</evidence>
<evidence type="ECO:0000256" key="1">
    <source>
        <dbReference type="SAM" id="MobiDB-lite"/>
    </source>
</evidence>
<dbReference type="GeneID" id="19012039"/>